<proteinExistence type="predicted"/>
<reference evidence="1 2" key="1">
    <citation type="submission" date="2018-02" db="EMBL/GenBank/DDBJ databases">
        <title>Comparative analysis of genomes of three Brevibacillus laterosporus strains producers of potent antimicrobials isolated from silage.</title>
        <authorList>
            <person name="Kojic M."/>
            <person name="Miljkovic M."/>
            <person name="Studholme D."/>
            <person name="Filipic B."/>
        </authorList>
    </citation>
    <scope>NUCLEOTIDE SEQUENCE [LARGE SCALE GENOMIC DNA]</scope>
    <source>
        <strain evidence="1 2">BGSP11</strain>
    </source>
</reference>
<name>A0AAP8QE86_BRELA</name>
<dbReference type="Proteomes" id="UP000239759">
    <property type="component" value="Unassembled WGS sequence"/>
</dbReference>
<sequence>MPLDQGYGVLKCKAVENVESQLGKRKGHIEVLVNDEEGTKYRLAINIKSKKRPSEVLYYVGEDFKSHEITKLPNLRFGYTPITPDNRDDIALDYIRGNILIPKNMIPLSAVEPGPDNDLFEKVDHYFSEAKRKQAIIYVFGERFGPENEEDEYFHFRPGNGMHNIHMNQGSVGEFSQENGIWQDGGVLIHFEEENRWIAIFLAFQSQSWCTDEEGNAVKPVEECNHTNSGT</sequence>
<accession>A0AAP8QE86</accession>
<comment type="caution">
    <text evidence="1">The sequence shown here is derived from an EMBL/GenBank/DDBJ whole genome shotgun (WGS) entry which is preliminary data.</text>
</comment>
<evidence type="ECO:0000313" key="2">
    <source>
        <dbReference type="Proteomes" id="UP000239759"/>
    </source>
</evidence>
<organism evidence="1 2">
    <name type="scientific">Brevibacillus laterosporus</name>
    <name type="common">Bacillus laterosporus</name>
    <dbReference type="NCBI Taxonomy" id="1465"/>
    <lineage>
        <taxon>Bacteria</taxon>
        <taxon>Bacillati</taxon>
        <taxon>Bacillota</taxon>
        <taxon>Bacilli</taxon>
        <taxon>Bacillales</taxon>
        <taxon>Paenibacillaceae</taxon>
        <taxon>Brevibacillus</taxon>
    </lineage>
</organism>
<gene>
    <name evidence="1" type="ORF">C4A77_10000</name>
</gene>
<evidence type="ECO:0000313" key="1">
    <source>
        <dbReference type="EMBL" id="PPB03090.1"/>
    </source>
</evidence>
<dbReference type="EMBL" id="PRKQ01000010">
    <property type="protein sequence ID" value="PPB03090.1"/>
    <property type="molecule type" value="Genomic_DNA"/>
</dbReference>
<dbReference type="Pfam" id="PF10042">
    <property type="entry name" value="DUF2278"/>
    <property type="match status" value="1"/>
</dbReference>
<dbReference type="InterPro" id="IPR019268">
    <property type="entry name" value="DUF2278"/>
</dbReference>
<dbReference type="RefSeq" id="WP_104031697.1">
    <property type="nucleotide sequence ID" value="NZ_JARMDU010000009.1"/>
</dbReference>
<dbReference type="AlphaFoldDB" id="A0AAP8QE86"/>
<protein>
    <submittedName>
        <fullName evidence="1">DUF2278 domain-containing protein</fullName>
    </submittedName>
</protein>